<dbReference type="Gene3D" id="3.30.420.10">
    <property type="entry name" value="Ribonuclease H-like superfamily/Ribonuclease H"/>
    <property type="match status" value="1"/>
</dbReference>
<dbReference type="InterPro" id="IPR012337">
    <property type="entry name" value="RNaseH-like_sf"/>
</dbReference>
<keyword evidence="5" id="KW-0233">DNA recombination</keyword>
<evidence type="ECO:0000256" key="3">
    <source>
        <dbReference type="ARBA" id="ARBA00022578"/>
    </source>
</evidence>
<dbReference type="InterPro" id="IPR001598">
    <property type="entry name" value="Transposase_IS30_CS"/>
</dbReference>
<keyword evidence="4" id="KW-0238">DNA-binding</keyword>
<evidence type="ECO:0000256" key="2">
    <source>
        <dbReference type="ARBA" id="ARBA00006363"/>
    </source>
</evidence>
<dbReference type="InterPro" id="IPR051917">
    <property type="entry name" value="Transposase-Integrase"/>
</dbReference>
<comment type="function">
    <text evidence="1">Required for the transposition of the insertion element.</text>
</comment>
<proteinExistence type="inferred from homology"/>
<dbReference type="Gene3D" id="1.10.10.60">
    <property type="entry name" value="Homeodomain-like"/>
    <property type="match status" value="1"/>
</dbReference>
<dbReference type="Pfam" id="PF00665">
    <property type="entry name" value="rve"/>
    <property type="match status" value="1"/>
</dbReference>
<keyword evidence="3" id="KW-0815">Transposition</keyword>
<dbReference type="InterPro" id="IPR001584">
    <property type="entry name" value="Integrase_cat-core"/>
</dbReference>
<dbReference type="Pfam" id="PF13936">
    <property type="entry name" value="HTH_38"/>
    <property type="match status" value="1"/>
</dbReference>
<dbReference type="NCBIfam" id="NF033563">
    <property type="entry name" value="transpos_IS30"/>
    <property type="match status" value="1"/>
</dbReference>
<dbReference type="InterPro" id="IPR009057">
    <property type="entry name" value="Homeodomain-like_sf"/>
</dbReference>
<dbReference type="SUPFAM" id="SSF53098">
    <property type="entry name" value="Ribonuclease H-like"/>
    <property type="match status" value="1"/>
</dbReference>
<evidence type="ECO:0000256" key="1">
    <source>
        <dbReference type="ARBA" id="ARBA00002190"/>
    </source>
</evidence>
<dbReference type="PANTHER" id="PTHR10948:SF23">
    <property type="entry name" value="TRANSPOSASE INSI FOR INSERTION SEQUENCE ELEMENT IS30A-RELATED"/>
    <property type="match status" value="1"/>
</dbReference>
<evidence type="ECO:0000256" key="5">
    <source>
        <dbReference type="ARBA" id="ARBA00023172"/>
    </source>
</evidence>
<reference evidence="7 8" key="1">
    <citation type="submission" date="2020-07" db="EMBL/GenBank/DDBJ databases">
        <title>Facklamia lactis sp. nov., isolated from raw milk.</title>
        <authorList>
            <person name="Doll E.V."/>
            <person name="Huptas C."/>
            <person name="Staib L."/>
            <person name="Wenning M."/>
            <person name="Scherer S."/>
        </authorList>
    </citation>
    <scope>NUCLEOTIDE SEQUENCE [LARGE SCALE GENOMIC DNA]</scope>
    <source>
        <strain evidence="7 8">DSM 111018</strain>
    </source>
</reference>
<keyword evidence="8" id="KW-1185">Reference proteome</keyword>
<name>A0ABS0LT39_9LACT</name>
<evidence type="ECO:0000313" key="7">
    <source>
        <dbReference type="EMBL" id="MBG9987333.1"/>
    </source>
</evidence>
<dbReference type="PROSITE" id="PS50994">
    <property type="entry name" value="INTEGRASE"/>
    <property type="match status" value="1"/>
</dbReference>
<dbReference type="InterPro" id="IPR025246">
    <property type="entry name" value="IS30-like_HTH"/>
</dbReference>
<evidence type="ECO:0000313" key="8">
    <source>
        <dbReference type="Proteomes" id="UP000721415"/>
    </source>
</evidence>
<dbReference type="PROSITE" id="PS01043">
    <property type="entry name" value="TRANSPOSASE_IS30"/>
    <property type="match status" value="1"/>
</dbReference>
<organism evidence="7 8">
    <name type="scientific">Facklamia lactis</name>
    <dbReference type="NCBI Taxonomy" id="2749967"/>
    <lineage>
        <taxon>Bacteria</taxon>
        <taxon>Bacillati</taxon>
        <taxon>Bacillota</taxon>
        <taxon>Bacilli</taxon>
        <taxon>Lactobacillales</taxon>
        <taxon>Aerococcaceae</taxon>
        <taxon>Facklamia</taxon>
    </lineage>
</organism>
<protein>
    <submittedName>
        <fullName evidence="7">IS30 family transposase</fullName>
    </submittedName>
</protein>
<evidence type="ECO:0000259" key="6">
    <source>
        <dbReference type="PROSITE" id="PS50994"/>
    </source>
</evidence>
<dbReference type="Proteomes" id="UP000721415">
    <property type="component" value="Unassembled WGS sequence"/>
</dbReference>
<comment type="similarity">
    <text evidence="2">Belongs to the transposase IS30 family.</text>
</comment>
<evidence type="ECO:0000256" key="4">
    <source>
        <dbReference type="ARBA" id="ARBA00023125"/>
    </source>
</evidence>
<dbReference type="InterPro" id="IPR053392">
    <property type="entry name" value="Transposase_IS30-like"/>
</dbReference>
<dbReference type="InterPro" id="IPR036397">
    <property type="entry name" value="RNaseH_sf"/>
</dbReference>
<gene>
    <name evidence="7" type="ORF">HZY91_10690</name>
</gene>
<feature type="domain" description="Integrase catalytic" evidence="6">
    <location>
        <begin position="145"/>
        <end position="308"/>
    </location>
</feature>
<dbReference type="SUPFAM" id="SSF46689">
    <property type="entry name" value="Homeodomain-like"/>
    <property type="match status" value="1"/>
</dbReference>
<comment type="caution">
    <text evidence="7">The sequence shown here is derived from an EMBL/GenBank/DDBJ whole genome shotgun (WGS) entry which is preliminary data.</text>
</comment>
<dbReference type="RefSeq" id="WP_197116256.1">
    <property type="nucleotide sequence ID" value="NZ_JACBXQ010000008.1"/>
</dbReference>
<accession>A0ABS0LT39</accession>
<dbReference type="EMBL" id="JACBXQ010000008">
    <property type="protein sequence ID" value="MBG9987333.1"/>
    <property type="molecule type" value="Genomic_DNA"/>
</dbReference>
<dbReference type="PANTHER" id="PTHR10948">
    <property type="entry name" value="TRANSPOSASE"/>
    <property type="match status" value="1"/>
</dbReference>
<sequence length="312" mass="36427">MSYSHLTPFERGRLDTLHKQGHSIRSIAQELSRNPSTISRELRRFKGQPYVAEAAHEQYLQARKLVGRKSKTTPELLELIQQKLQDTWSPEQIVGRLLSGKLCFKTIYRWIYSGILPVDLEVLRQKGKRRKPVETRGKFHLGTSIHQRPKEVRKRTSIGHWEADTMVSSRGESKSCFATFAERRSRLFLAFKMPDRTATSMKKSIEKLWRYMGESLKTLTSDRGKEFACHEEIKDTYGIPIYFADPYSAWQRGTNENSNGLLREFFPKKTNLDEVTEDERVEALLKINGRPRKCLNWDTPLEVFQREVLHLI</sequence>